<evidence type="ECO:0000259" key="13">
    <source>
        <dbReference type="PROSITE" id="PS50110"/>
    </source>
</evidence>
<keyword evidence="4 10" id="KW-0902">Two-component regulatory system</keyword>
<evidence type="ECO:0000256" key="1">
    <source>
        <dbReference type="ARBA" id="ARBA00004496"/>
    </source>
</evidence>
<feature type="coiled-coil region" evidence="12">
    <location>
        <begin position="108"/>
        <end position="135"/>
    </location>
</feature>
<evidence type="ECO:0000256" key="5">
    <source>
        <dbReference type="ARBA" id="ARBA00023015"/>
    </source>
</evidence>
<dbReference type="PANTHER" id="PTHR45526:SF1">
    <property type="entry name" value="TRANSCRIPTIONAL REGULATORY PROTEIN DCUR-RELATED"/>
    <property type="match status" value="1"/>
</dbReference>
<dbReference type="Proteomes" id="UP000001572">
    <property type="component" value="Chromosome"/>
</dbReference>
<dbReference type="InterPro" id="IPR048714">
    <property type="entry name" value="DpiA-like_HTH"/>
</dbReference>
<keyword evidence="8 10" id="KW-0804">Transcription</keyword>
<reference evidence="15" key="1">
    <citation type="journal article" date="2016" name="Genome Announc.">
        <title>Complete genome sequence of Alkaliphilus metalliredigens strain QYMF, an alkaliphilic and metal-reducing bacterium isolated from borax-contaminated leachate ponds.</title>
        <authorList>
            <person name="Hwang C."/>
            <person name="Copeland A."/>
            <person name="Lucas S."/>
            <person name="Lapidus A."/>
            <person name="Barry K."/>
            <person name="Detter J.C."/>
            <person name="Glavina Del Rio T."/>
            <person name="Hammon N."/>
            <person name="Israni S."/>
            <person name="Dalin E."/>
            <person name="Tice H."/>
            <person name="Pitluck S."/>
            <person name="Chertkov O."/>
            <person name="Brettin T."/>
            <person name="Bruce D."/>
            <person name="Han C."/>
            <person name="Schmutz J."/>
            <person name="Larimer F."/>
            <person name="Land M.L."/>
            <person name="Hauser L."/>
            <person name="Kyrpides N."/>
            <person name="Mikhailova N."/>
            <person name="Ye Q."/>
            <person name="Zhou J."/>
            <person name="Richardson P."/>
            <person name="Fields M.W."/>
        </authorList>
    </citation>
    <scope>NUCLEOTIDE SEQUENCE [LARGE SCALE GENOMIC DNA]</scope>
    <source>
        <strain evidence="15">QYMF</strain>
    </source>
</reference>
<dbReference type="GO" id="GO:0000156">
    <property type="term" value="F:phosphorelay response regulator activity"/>
    <property type="evidence" value="ECO:0007669"/>
    <property type="project" value="TreeGrafter"/>
</dbReference>
<dbReference type="GO" id="GO:0003700">
    <property type="term" value="F:DNA-binding transcription factor activity"/>
    <property type="evidence" value="ECO:0007669"/>
    <property type="project" value="InterPro"/>
</dbReference>
<dbReference type="InterPro" id="IPR011006">
    <property type="entry name" value="CheY-like_superfamily"/>
</dbReference>
<sequence>MISVLIVEDDQMVAKLNKHYVESVQGFEVVGVANDGEKAWKFINHNNVDLIILDIHMAKVDGLAFLKEMRKKLIQADVIFVTAAQESETIDEGLKLGAVDYLIKPFEYERMKSALENYERRYHLLRKEHVIKQEDIDKITTKNPTHNQRPLPKGLHEKTLKKVRRYMQDHKDELLTSDEVAAELEFSRVTVRRYLEYLVSIGELTLEIEYGSIGRPSNKYKMRLNSEGVSVPTEL</sequence>
<dbReference type="CDD" id="cd19925">
    <property type="entry name" value="REC_citrate_TCS"/>
    <property type="match status" value="1"/>
</dbReference>
<comment type="function">
    <text evidence="9">May play the central regulatory role in sporulation. It may be an element of the effector pathway responsible for the activation of sporulation genes in response to nutritional stress. Spo0A may act in concert with spo0H (a sigma factor) to control the expression of some genes that are critical to the sporulation process.</text>
</comment>
<accession>A6TMU0</accession>
<gene>
    <name evidence="14" type="ordered locus">Amet_1303</name>
</gene>
<keyword evidence="3 11" id="KW-0597">Phosphoprotein</keyword>
<evidence type="ECO:0000313" key="15">
    <source>
        <dbReference type="Proteomes" id="UP000001572"/>
    </source>
</evidence>
<evidence type="ECO:0000256" key="11">
    <source>
        <dbReference type="PROSITE-ProRule" id="PRU00169"/>
    </source>
</evidence>
<keyword evidence="15" id="KW-1185">Reference proteome</keyword>
<evidence type="ECO:0000256" key="8">
    <source>
        <dbReference type="ARBA" id="ARBA00023163"/>
    </source>
</evidence>
<keyword evidence="12" id="KW-0175">Coiled coil</keyword>
<evidence type="ECO:0000256" key="9">
    <source>
        <dbReference type="ARBA" id="ARBA00024867"/>
    </source>
</evidence>
<comment type="subcellular location">
    <subcellularLocation>
        <location evidence="1 10">Cytoplasm</location>
    </subcellularLocation>
</comment>
<dbReference type="SMART" id="SM00448">
    <property type="entry name" value="REC"/>
    <property type="match status" value="1"/>
</dbReference>
<dbReference type="Pfam" id="PF00072">
    <property type="entry name" value="Response_reg"/>
    <property type="match status" value="1"/>
</dbReference>
<dbReference type="HOGENOM" id="CLU_000445_39_0_9"/>
<evidence type="ECO:0000256" key="10">
    <source>
        <dbReference type="PIRNR" id="PIRNR006171"/>
    </source>
</evidence>
<dbReference type="OrthoDB" id="9759232at2"/>
<name>A6TMU0_ALKMQ</name>
<keyword evidence="2 10" id="KW-0963">Cytoplasm</keyword>
<dbReference type="GO" id="GO:0005737">
    <property type="term" value="C:cytoplasm"/>
    <property type="evidence" value="ECO:0007669"/>
    <property type="project" value="UniProtKB-SubCell"/>
</dbReference>
<evidence type="ECO:0000256" key="6">
    <source>
        <dbReference type="ARBA" id="ARBA00023125"/>
    </source>
</evidence>
<evidence type="ECO:0000256" key="4">
    <source>
        <dbReference type="ARBA" id="ARBA00023012"/>
    </source>
</evidence>
<keyword evidence="7 10" id="KW-0010">Activator</keyword>
<dbReference type="RefSeq" id="WP_012062549.1">
    <property type="nucleotide sequence ID" value="NC_009633.1"/>
</dbReference>
<feature type="modified residue" description="4-aspartylphosphate" evidence="11">
    <location>
        <position position="54"/>
    </location>
</feature>
<dbReference type="InterPro" id="IPR051271">
    <property type="entry name" value="2C-system_Tx_regulators"/>
</dbReference>
<dbReference type="Pfam" id="PF20714">
    <property type="entry name" value="HTH_64"/>
    <property type="match status" value="1"/>
</dbReference>
<evidence type="ECO:0000256" key="12">
    <source>
        <dbReference type="SAM" id="Coils"/>
    </source>
</evidence>
<organism evidence="14 15">
    <name type="scientific">Alkaliphilus metalliredigens (strain QYMF)</name>
    <dbReference type="NCBI Taxonomy" id="293826"/>
    <lineage>
        <taxon>Bacteria</taxon>
        <taxon>Bacillati</taxon>
        <taxon>Bacillota</taxon>
        <taxon>Clostridia</taxon>
        <taxon>Peptostreptococcales</taxon>
        <taxon>Natronincolaceae</taxon>
        <taxon>Alkaliphilus</taxon>
    </lineage>
</organism>
<feature type="domain" description="Response regulatory" evidence="13">
    <location>
        <begin position="3"/>
        <end position="119"/>
    </location>
</feature>
<proteinExistence type="predicted"/>
<dbReference type="PROSITE" id="PS50110">
    <property type="entry name" value="RESPONSE_REGULATORY"/>
    <property type="match status" value="1"/>
</dbReference>
<evidence type="ECO:0000256" key="3">
    <source>
        <dbReference type="ARBA" id="ARBA00022553"/>
    </source>
</evidence>
<dbReference type="InterPro" id="IPR024187">
    <property type="entry name" value="Sig_transdc_resp-reg_cit/mal"/>
</dbReference>
<dbReference type="AlphaFoldDB" id="A6TMU0"/>
<keyword evidence="5 10" id="KW-0805">Transcription regulation</keyword>
<dbReference type="eggNOG" id="COG4565">
    <property type="taxonomic scope" value="Bacteria"/>
</dbReference>
<dbReference type="PANTHER" id="PTHR45526">
    <property type="entry name" value="TRANSCRIPTIONAL REGULATORY PROTEIN DPIA"/>
    <property type="match status" value="1"/>
</dbReference>
<dbReference type="STRING" id="293826.Amet_1303"/>
<evidence type="ECO:0000313" key="14">
    <source>
        <dbReference type="EMBL" id="ABR47508.1"/>
    </source>
</evidence>
<dbReference type="SUPFAM" id="SSF52172">
    <property type="entry name" value="CheY-like"/>
    <property type="match status" value="1"/>
</dbReference>
<evidence type="ECO:0000256" key="7">
    <source>
        <dbReference type="ARBA" id="ARBA00023159"/>
    </source>
</evidence>
<keyword evidence="6 10" id="KW-0238">DNA-binding</keyword>
<dbReference type="GO" id="GO:0003677">
    <property type="term" value="F:DNA binding"/>
    <property type="evidence" value="ECO:0007669"/>
    <property type="project" value="UniProtKB-KW"/>
</dbReference>
<dbReference type="PIRSF" id="PIRSF006171">
    <property type="entry name" value="RR_citrat_malat"/>
    <property type="match status" value="1"/>
</dbReference>
<dbReference type="InterPro" id="IPR001789">
    <property type="entry name" value="Sig_transdc_resp-reg_receiver"/>
</dbReference>
<dbReference type="Gene3D" id="3.40.50.2300">
    <property type="match status" value="1"/>
</dbReference>
<protein>
    <recommendedName>
        <fullName evidence="10">Transcriptional regulatory protein</fullName>
    </recommendedName>
</protein>
<evidence type="ECO:0000256" key="2">
    <source>
        <dbReference type="ARBA" id="ARBA00022490"/>
    </source>
</evidence>
<dbReference type="EMBL" id="CP000724">
    <property type="protein sequence ID" value="ABR47508.1"/>
    <property type="molecule type" value="Genomic_DNA"/>
</dbReference>
<dbReference type="KEGG" id="amt:Amet_1303"/>